<dbReference type="AlphaFoldDB" id="I3XRV4"/>
<evidence type="ECO:0000256" key="3">
    <source>
        <dbReference type="ARBA" id="ARBA00022679"/>
    </source>
</evidence>
<evidence type="ECO:0000256" key="1">
    <source>
        <dbReference type="ARBA" id="ARBA00005395"/>
    </source>
</evidence>
<dbReference type="NCBIfam" id="TIGR01575">
    <property type="entry name" value="rimI"/>
    <property type="match status" value="1"/>
</dbReference>
<dbReference type="Gene3D" id="3.40.630.30">
    <property type="match status" value="1"/>
</dbReference>
<dbReference type="PROSITE" id="PS51186">
    <property type="entry name" value="GNAT"/>
    <property type="match status" value="1"/>
</dbReference>
<dbReference type="PANTHER" id="PTHR43420">
    <property type="entry name" value="ACETYLTRANSFERASE"/>
    <property type="match status" value="1"/>
</dbReference>
<accession>I3XRV4</accession>
<comment type="similarity">
    <text evidence="1">Belongs to the acetyltransferase family. RimI subfamily.</text>
</comment>
<dbReference type="KEGG" id="dfd:Desfe_0783"/>
<dbReference type="Proteomes" id="UP000006175">
    <property type="component" value="Chromosome"/>
</dbReference>
<evidence type="ECO:0000313" key="6">
    <source>
        <dbReference type="EMBL" id="AFL66678.1"/>
    </source>
</evidence>
<dbReference type="Pfam" id="PF00583">
    <property type="entry name" value="Acetyltransf_1"/>
    <property type="match status" value="1"/>
</dbReference>
<name>I3XRV4_DESAM</name>
<keyword evidence="3 6" id="KW-0808">Transferase</keyword>
<dbReference type="SUPFAM" id="SSF55729">
    <property type="entry name" value="Acyl-CoA N-acyltransferases (Nat)"/>
    <property type="match status" value="1"/>
</dbReference>
<evidence type="ECO:0000259" key="5">
    <source>
        <dbReference type="PROSITE" id="PS51186"/>
    </source>
</evidence>
<dbReference type="EMBL" id="CP003321">
    <property type="protein sequence ID" value="AFL66678.1"/>
    <property type="molecule type" value="Genomic_DNA"/>
</dbReference>
<dbReference type="eggNOG" id="arCOG00833">
    <property type="taxonomic scope" value="Archaea"/>
</dbReference>
<feature type="domain" description="N-acetyltransferase" evidence="5">
    <location>
        <begin position="12"/>
        <end position="159"/>
    </location>
</feature>
<reference evidence="6 7" key="1">
    <citation type="journal article" date="2012" name="J. Bacteriol.">
        <title>Complete Genome Sequence of Desulfurococcus fermentans, a Hyperthermophilic Cellulolytic Crenarchaeon Isolated from a Freshwater Hot Spring in Kamchatka, Russia.</title>
        <authorList>
            <person name="Susanti D."/>
            <person name="Johnson E.F."/>
            <person name="Rodriguez J.R."/>
            <person name="Anderson I."/>
            <person name="Perevalova A.A."/>
            <person name="Kyrpides N."/>
            <person name="Lucas S."/>
            <person name="Han J."/>
            <person name="Lapidus A."/>
            <person name="Cheng J.F."/>
            <person name="Goodwin L."/>
            <person name="Pitluck S."/>
            <person name="Mavrommatis K."/>
            <person name="Peters L."/>
            <person name="Land M.L."/>
            <person name="Hauser L."/>
            <person name="Gopalan V."/>
            <person name="Chan P.P."/>
            <person name="Lowe T.M."/>
            <person name="Atomi H."/>
            <person name="Bonch-Osmolovskaya E.A."/>
            <person name="Woyke T."/>
            <person name="Mukhopadhyay B."/>
        </authorList>
    </citation>
    <scope>NUCLEOTIDE SEQUENCE [LARGE SCALE GENOMIC DNA]</scope>
    <source>
        <strain evidence="6 7">DSM 16532</strain>
    </source>
</reference>
<dbReference type="CDD" id="cd04301">
    <property type="entry name" value="NAT_SF"/>
    <property type="match status" value="1"/>
</dbReference>
<keyword evidence="4" id="KW-0012">Acyltransferase</keyword>
<dbReference type="InterPro" id="IPR050680">
    <property type="entry name" value="YpeA/RimI_acetyltransf"/>
</dbReference>
<keyword evidence="2" id="KW-0963">Cytoplasm</keyword>
<gene>
    <name evidence="6" type="ORF">Desfe_0783</name>
</gene>
<evidence type="ECO:0000256" key="2">
    <source>
        <dbReference type="ARBA" id="ARBA00022490"/>
    </source>
</evidence>
<dbReference type="HOGENOM" id="CLU_013985_23_0_2"/>
<evidence type="ECO:0000313" key="7">
    <source>
        <dbReference type="Proteomes" id="UP000006175"/>
    </source>
</evidence>
<proteinExistence type="inferred from homology"/>
<keyword evidence="7" id="KW-1185">Reference proteome</keyword>
<evidence type="ECO:0000256" key="4">
    <source>
        <dbReference type="ARBA" id="ARBA00023315"/>
    </source>
</evidence>
<sequence length="167" mass="18855">MREASADQCPNPLIRDFREQDLDEVVEIDKECFEELIRYDRSVFESILSEHDGNIIFYVAACNNELVGYALSIVEDNVCHLYSIAVRRMMRGRGIGSKLLIRVIDECVKRGCGTMLLEVATDNADAISFYLGHGFKIVGFIKGYYYGIKDAYVMGRILGGKRVSIHG</sequence>
<protein>
    <submittedName>
        <fullName evidence="6">Ribosomal-protein-alanine acetyltransferase</fullName>
    </submittedName>
</protein>
<dbReference type="InterPro" id="IPR000182">
    <property type="entry name" value="GNAT_dom"/>
</dbReference>
<dbReference type="InterPro" id="IPR006464">
    <property type="entry name" value="AcTrfase_RimI/Ard1"/>
</dbReference>
<dbReference type="PANTHER" id="PTHR43420:SF12">
    <property type="entry name" value="N-ACETYLTRANSFERASE DOMAIN-CONTAINING PROTEIN"/>
    <property type="match status" value="1"/>
</dbReference>
<organism evidence="6 7">
    <name type="scientific">Desulfurococcus amylolyticus DSM 16532</name>
    <dbReference type="NCBI Taxonomy" id="768672"/>
    <lineage>
        <taxon>Archaea</taxon>
        <taxon>Thermoproteota</taxon>
        <taxon>Thermoprotei</taxon>
        <taxon>Desulfurococcales</taxon>
        <taxon>Desulfurococcaceae</taxon>
        <taxon>Desulfurococcus</taxon>
    </lineage>
</organism>
<dbReference type="InterPro" id="IPR016181">
    <property type="entry name" value="Acyl_CoA_acyltransferase"/>
</dbReference>
<dbReference type="GO" id="GO:0008080">
    <property type="term" value="F:N-acetyltransferase activity"/>
    <property type="evidence" value="ECO:0007669"/>
    <property type="project" value="InterPro"/>
</dbReference>